<evidence type="ECO:0000313" key="13">
    <source>
        <dbReference type="Proteomes" id="UP000789508"/>
    </source>
</evidence>
<feature type="transmembrane region" description="Helical" evidence="11">
    <location>
        <begin position="12"/>
        <end position="30"/>
    </location>
</feature>
<keyword evidence="8 11" id="KW-0472">Membrane</keyword>
<keyword evidence="9" id="KW-0594">Phospholipid biosynthesis</keyword>
<feature type="transmembrane region" description="Helical" evidence="11">
    <location>
        <begin position="125"/>
        <end position="143"/>
    </location>
</feature>
<keyword evidence="3" id="KW-0808">Transferase</keyword>
<dbReference type="Gene3D" id="1.20.120.1630">
    <property type="match status" value="1"/>
</dbReference>
<dbReference type="OrthoDB" id="422086at2759"/>
<dbReference type="EMBL" id="CAJVPS010000916">
    <property type="protein sequence ID" value="CAG8515534.1"/>
    <property type="molecule type" value="Genomic_DNA"/>
</dbReference>
<dbReference type="InterPro" id="IPR052527">
    <property type="entry name" value="Metal_cation-efflux_comp"/>
</dbReference>
<evidence type="ECO:0000256" key="2">
    <source>
        <dbReference type="ARBA" id="ARBA00022516"/>
    </source>
</evidence>
<dbReference type="AlphaFoldDB" id="A0A9N9A366"/>
<dbReference type="Proteomes" id="UP000789508">
    <property type="component" value="Unassembled WGS sequence"/>
</dbReference>
<proteinExistence type="predicted"/>
<dbReference type="GO" id="GO:0008168">
    <property type="term" value="F:methyltransferase activity"/>
    <property type="evidence" value="ECO:0007669"/>
    <property type="project" value="UniProtKB-KW"/>
</dbReference>
<feature type="transmembrane region" description="Helical" evidence="11">
    <location>
        <begin position="92"/>
        <end position="113"/>
    </location>
</feature>
<evidence type="ECO:0000313" key="12">
    <source>
        <dbReference type="EMBL" id="CAG8515534.1"/>
    </source>
</evidence>
<comment type="caution">
    <text evidence="12">The sequence shown here is derived from an EMBL/GenBank/DDBJ whole genome shotgun (WGS) entry which is preliminary data.</text>
</comment>
<evidence type="ECO:0000256" key="1">
    <source>
        <dbReference type="ARBA" id="ARBA00004127"/>
    </source>
</evidence>
<keyword evidence="5 11" id="KW-0812">Transmembrane</keyword>
<sequence length="241" mass="27323">MYLSKDDSQKTIYNTIITPPIHFIILITIIDFPLVPAYFLLLTGIILDQILLRLNYDSRRRQRGNVVDSETPLLSPPLTTSLFSFNLTTNGYSAHVIALAGFMALFAPLLSLLGVCDLPWDIGRMLGWSGLFLIILGYSFRMYSLRGERSTRTVVMADSLVAIGNGPYRYIRHPAYTGQIIAWLGFALSSGNLLVIVTILCMIFAAYWNQIRVEEEMMIEKFGDKYAEYQRSTKKLIPFIC</sequence>
<feature type="transmembrane region" description="Helical" evidence="11">
    <location>
        <begin position="36"/>
        <end position="54"/>
    </location>
</feature>
<dbReference type="PANTHER" id="PTHR43847">
    <property type="entry name" value="BLL3993 PROTEIN"/>
    <property type="match status" value="1"/>
</dbReference>
<name>A0A9N9A366_9GLOM</name>
<protein>
    <submittedName>
        <fullName evidence="12">8179_t:CDS:1</fullName>
    </submittedName>
</protein>
<dbReference type="PANTHER" id="PTHR43847:SF1">
    <property type="entry name" value="BLL3993 PROTEIN"/>
    <property type="match status" value="1"/>
</dbReference>
<comment type="subcellular location">
    <subcellularLocation>
        <location evidence="1">Endomembrane system</location>
        <topology evidence="1">Multi-pass membrane protein</topology>
    </subcellularLocation>
</comment>
<evidence type="ECO:0000256" key="3">
    <source>
        <dbReference type="ARBA" id="ARBA00022603"/>
    </source>
</evidence>
<evidence type="ECO:0000256" key="5">
    <source>
        <dbReference type="ARBA" id="ARBA00022692"/>
    </source>
</evidence>
<evidence type="ECO:0000256" key="4">
    <source>
        <dbReference type="ARBA" id="ARBA00022691"/>
    </source>
</evidence>
<evidence type="ECO:0000256" key="10">
    <source>
        <dbReference type="ARBA" id="ARBA00023264"/>
    </source>
</evidence>
<keyword evidence="4" id="KW-0949">S-adenosyl-L-methionine</keyword>
<dbReference type="GO" id="GO:0012505">
    <property type="term" value="C:endomembrane system"/>
    <property type="evidence" value="ECO:0007669"/>
    <property type="project" value="UniProtKB-SubCell"/>
</dbReference>
<feature type="transmembrane region" description="Helical" evidence="11">
    <location>
        <begin position="180"/>
        <end position="208"/>
    </location>
</feature>
<dbReference type="InterPro" id="IPR007318">
    <property type="entry name" value="Phopholipid_MeTrfase"/>
</dbReference>
<evidence type="ECO:0000256" key="11">
    <source>
        <dbReference type="SAM" id="Phobius"/>
    </source>
</evidence>
<keyword evidence="13" id="KW-1185">Reference proteome</keyword>
<keyword evidence="6 11" id="KW-1133">Transmembrane helix</keyword>
<evidence type="ECO:0000256" key="7">
    <source>
        <dbReference type="ARBA" id="ARBA00023098"/>
    </source>
</evidence>
<keyword evidence="3" id="KW-0489">Methyltransferase</keyword>
<evidence type="ECO:0000256" key="8">
    <source>
        <dbReference type="ARBA" id="ARBA00023136"/>
    </source>
</evidence>
<evidence type="ECO:0000256" key="9">
    <source>
        <dbReference type="ARBA" id="ARBA00023209"/>
    </source>
</evidence>
<dbReference type="GO" id="GO:0032259">
    <property type="term" value="P:methylation"/>
    <property type="evidence" value="ECO:0007669"/>
    <property type="project" value="UniProtKB-KW"/>
</dbReference>
<keyword evidence="2" id="KW-0444">Lipid biosynthesis</keyword>
<accession>A0A9N9A366</accession>
<evidence type="ECO:0000256" key="6">
    <source>
        <dbReference type="ARBA" id="ARBA00022989"/>
    </source>
</evidence>
<keyword evidence="7" id="KW-0443">Lipid metabolism</keyword>
<dbReference type="PROSITE" id="PS50244">
    <property type="entry name" value="S5A_REDUCTASE"/>
    <property type="match status" value="1"/>
</dbReference>
<gene>
    <name evidence="12" type="ORF">ALEPTO_LOCUS4196</name>
</gene>
<dbReference type="Pfam" id="PF04191">
    <property type="entry name" value="PEMT"/>
    <property type="match status" value="1"/>
</dbReference>
<keyword evidence="10" id="KW-1208">Phospholipid metabolism</keyword>
<reference evidence="12" key="1">
    <citation type="submission" date="2021-06" db="EMBL/GenBank/DDBJ databases">
        <authorList>
            <person name="Kallberg Y."/>
            <person name="Tangrot J."/>
            <person name="Rosling A."/>
        </authorList>
    </citation>
    <scope>NUCLEOTIDE SEQUENCE</scope>
    <source>
        <strain evidence="12">FL130A</strain>
    </source>
</reference>
<dbReference type="GO" id="GO:0008654">
    <property type="term" value="P:phospholipid biosynthetic process"/>
    <property type="evidence" value="ECO:0007669"/>
    <property type="project" value="UniProtKB-KW"/>
</dbReference>
<organism evidence="12 13">
    <name type="scientific">Ambispora leptoticha</name>
    <dbReference type="NCBI Taxonomy" id="144679"/>
    <lineage>
        <taxon>Eukaryota</taxon>
        <taxon>Fungi</taxon>
        <taxon>Fungi incertae sedis</taxon>
        <taxon>Mucoromycota</taxon>
        <taxon>Glomeromycotina</taxon>
        <taxon>Glomeromycetes</taxon>
        <taxon>Archaeosporales</taxon>
        <taxon>Ambisporaceae</taxon>
        <taxon>Ambispora</taxon>
    </lineage>
</organism>